<reference evidence="4" key="1">
    <citation type="submission" date="2025-08" db="UniProtKB">
        <authorList>
            <consortium name="RefSeq"/>
        </authorList>
    </citation>
    <scope>IDENTIFICATION</scope>
</reference>
<dbReference type="KEGG" id="bspl:114855164"/>
<evidence type="ECO:0000313" key="3">
    <source>
        <dbReference type="Proteomes" id="UP000515150"/>
    </source>
</evidence>
<dbReference type="OrthoDB" id="188352at2759"/>
<dbReference type="PANTHER" id="PTHR33667:SF7">
    <property type="entry name" value="RIKEN CDNA 1810020O05 GENE"/>
    <property type="match status" value="1"/>
</dbReference>
<organism evidence="3 4">
    <name type="scientific">Betta splendens</name>
    <name type="common">Siamese fighting fish</name>
    <dbReference type="NCBI Taxonomy" id="158456"/>
    <lineage>
        <taxon>Eukaryota</taxon>
        <taxon>Metazoa</taxon>
        <taxon>Chordata</taxon>
        <taxon>Craniata</taxon>
        <taxon>Vertebrata</taxon>
        <taxon>Euteleostomi</taxon>
        <taxon>Actinopterygii</taxon>
        <taxon>Neopterygii</taxon>
        <taxon>Teleostei</taxon>
        <taxon>Neoteleostei</taxon>
        <taxon>Acanthomorphata</taxon>
        <taxon>Anabantaria</taxon>
        <taxon>Anabantiformes</taxon>
        <taxon>Anabantoidei</taxon>
        <taxon>Osphronemidae</taxon>
        <taxon>Betta</taxon>
    </lineage>
</organism>
<evidence type="ECO:0000313" key="4">
    <source>
        <dbReference type="RefSeq" id="XP_029005897.1"/>
    </source>
</evidence>
<dbReference type="CTD" id="57501"/>
<feature type="compositionally biased region" description="Polar residues" evidence="1">
    <location>
        <begin position="36"/>
        <end position="49"/>
    </location>
</feature>
<dbReference type="InParanoid" id="A0A6P7MHD6"/>
<dbReference type="AlphaFoldDB" id="A0A6P7MHD6"/>
<protein>
    <submittedName>
        <fullName evidence="4">Uncharacterized protein cfap92</fullName>
    </submittedName>
</protein>
<keyword evidence="3" id="KW-1185">Reference proteome</keyword>
<feature type="domain" description="DUF4550" evidence="2">
    <location>
        <begin position="97"/>
        <end position="187"/>
    </location>
</feature>
<proteinExistence type="predicted"/>
<dbReference type="InterPro" id="IPR027876">
    <property type="entry name" value="DUF4550"/>
</dbReference>
<dbReference type="Proteomes" id="UP000515150">
    <property type="component" value="Chromosome 5"/>
</dbReference>
<feature type="region of interest" description="Disordered" evidence="1">
    <location>
        <begin position="394"/>
        <end position="432"/>
    </location>
</feature>
<evidence type="ECO:0000256" key="1">
    <source>
        <dbReference type="SAM" id="MobiDB-lite"/>
    </source>
</evidence>
<feature type="region of interest" description="Disordered" evidence="1">
    <location>
        <begin position="1"/>
        <end position="52"/>
    </location>
</feature>
<dbReference type="GeneID" id="114855164"/>
<feature type="region of interest" description="Disordered" evidence="1">
    <location>
        <begin position="945"/>
        <end position="966"/>
    </location>
</feature>
<evidence type="ECO:0000259" key="2">
    <source>
        <dbReference type="Pfam" id="PF15084"/>
    </source>
</evidence>
<name>A0A6P7MHD6_BETSP</name>
<sequence length="1072" mass="120460">MSDSLITAHESKPQCSDGKAADKEGELPVEADVGSVGSNSADDVTSHTPDSSHHVTWAVHVALAVPGEEAEAPEKAKKQNVGSSNVPTKANKAQSCYHVEYKLLSDMEPVKVDLVLLGPLARMYTEDESKILRTWQERGQIWICWTQRFKINASRDTLMSLRHQKIRLQIWNSRDRLCSQARYERLRVFRTAPDQAEAASHVCAGIRTMVLELRERCERMSSRCKKNKRDTLLSSASNVDSETVTPAACEDVTNSGSTSAEMSLVRFLAGETSVAQQFLVHSAGVFEILWSICLDRPLLSDQLKAELNPLVITILSATSLPSSPVPFHILQEKCRPVYCQYQFHKLSVHRTRDHQHAASIHFQDVNVVLMGLMSPAELQELLSGPPLQIEVHDRDTPLEKKPRPAGVRGPGPEDGARSRAAPAQNTAPPQPHGVARLRLSELLDGKQSIERQLPITRCSSPPPLRGCRAAGEPPGHYLEANSQLKVKVELARPLSCGMKPGPFGRIIYLLHHSNVSAMSALRSQVLRTNAAAFGLGSRPLEHIQRALSNHTLHYKLDQSDSLDFLSGFHVLDKRTQIFVVEGLKHKAVRSLWEAVPMKLSNSEEQQVTVLYNSDLGFFKRMYDSLDVGLSPIRLHEPLDSIMRRCVLYVRGSVPQPCFQALSRLNQLRHTTQLSSVVQYDLLPSADMILSLMQVHGARVDPWELEAAANAEAEVWPVRARPRLRTRLRTRLHTRLHTRSTHSSLRRHSAQRRDFIQENIEKLQEESERRQKPEAPVLRILQTDPGPVHNYSTQTFNSSEQAKELLQKEMAKVPGRRFTYSQSYHGATVEPGRVTSQRDSASTFWITSTRDKREAQLQLLDSARVEELRTPWRENILHANILQPVVLRDRWTWSQRHQDFQLYSRAPAFFSSAPVTIHLAGNVLQQEQLAAARAQYSRWLKKLLPDSSSSSSSSEPSHRPNPGFKCHMGGNYDTLQDILKDEPKKYSLRKPGLRLKPVPQLSVMSVASDKAEVKQEALAPGPCVTCSLSDNNVIPRHASPCKQHHHTQQHCFLYKRSARPPTDQERSTCSSPQ</sequence>
<feature type="region of interest" description="Disordered" evidence="1">
    <location>
        <begin position="68"/>
        <end position="88"/>
    </location>
</feature>
<dbReference type="Pfam" id="PF15084">
    <property type="entry name" value="DUF4550"/>
    <property type="match status" value="1"/>
</dbReference>
<gene>
    <name evidence="4" type="primary">cfap92</name>
</gene>
<dbReference type="RefSeq" id="XP_029005897.1">
    <property type="nucleotide sequence ID" value="XM_029150064.2"/>
</dbReference>
<accession>A0A6P7MHD6</accession>
<dbReference type="PANTHER" id="PTHR33667">
    <property type="entry name" value="SI:DKEY-57N24.6"/>
    <property type="match status" value="1"/>
</dbReference>